<dbReference type="EMBL" id="FNDN01000004">
    <property type="protein sequence ID" value="SDH94530.1"/>
    <property type="molecule type" value="Genomic_DNA"/>
</dbReference>
<evidence type="ECO:0000256" key="1">
    <source>
        <dbReference type="ARBA" id="ARBA00004418"/>
    </source>
</evidence>
<feature type="signal peptide" evidence="4">
    <location>
        <begin position="1"/>
        <end position="21"/>
    </location>
</feature>
<reference evidence="6 7" key="1">
    <citation type="submission" date="2016-10" db="EMBL/GenBank/DDBJ databases">
        <authorList>
            <person name="de Groot N.N."/>
        </authorList>
    </citation>
    <scope>NUCLEOTIDE SEQUENCE [LARGE SCALE GENOMIC DNA]</scope>
    <source>
        <strain evidence="6 7">DSM 44892</strain>
    </source>
</reference>
<keyword evidence="3 4" id="KW-0732">Signal</keyword>
<dbReference type="AlphaFoldDB" id="A0A1G8GJP2"/>
<comment type="similarity">
    <text evidence="2">Belongs to the bacterial solute-binding protein SsuA/TauA family.</text>
</comment>
<dbReference type="RefSeq" id="WP_072737147.1">
    <property type="nucleotide sequence ID" value="NZ_CP048813.1"/>
</dbReference>
<feature type="domain" description="SsuA/THI5-like" evidence="5">
    <location>
        <begin position="46"/>
        <end position="211"/>
    </location>
</feature>
<dbReference type="GO" id="GO:0042918">
    <property type="term" value="P:alkanesulfonate transmembrane transport"/>
    <property type="evidence" value="ECO:0007669"/>
    <property type="project" value="TreeGrafter"/>
</dbReference>
<dbReference type="Proteomes" id="UP000183263">
    <property type="component" value="Unassembled WGS sequence"/>
</dbReference>
<evidence type="ECO:0000313" key="6">
    <source>
        <dbReference type="EMBL" id="SDH94530.1"/>
    </source>
</evidence>
<dbReference type="Gene3D" id="3.40.190.10">
    <property type="entry name" value="Periplasmic binding protein-like II"/>
    <property type="match status" value="2"/>
</dbReference>
<evidence type="ECO:0000256" key="2">
    <source>
        <dbReference type="ARBA" id="ARBA00010742"/>
    </source>
</evidence>
<dbReference type="CDD" id="cd01008">
    <property type="entry name" value="PBP2_NrtA_SsuA_CpmA_like"/>
    <property type="match status" value="1"/>
</dbReference>
<feature type="chain" id="PRO_5039155269" evidence="4">
    <location>
        <begin position="22"/>
        <end position="331"/>
    </location>
</feature>
<organism evidence="6 7">
    <name type="scientific">Rhodococcus triatomae</name>
    <dbReference type="NCBI Taxonomy" id="300028"/>
    <lineage>
        <taxon>Bacteria</taxon>
        <taxon>Bacillati</taxon>
        <taxon>Actinomycetota</taxon>
        <taxon>Actinomycetes</taxon>
        <taxon>Mycobacteriales</taxon>
        <taxon>Nocardiaceae</taxon>
        <taxon>Rhodococcus</taxon>
    </lineage>
</organism>
<dbReference type="SUPFAM" id="SSF53850">
    <property type="entry name" value="Periplasmic binding protein-like II"/>
    <property type="match status" value="1"/>
</dbReference>
<dbReference type="PANTHER" id="PTHR30024:SF47">
    <property type="entry name" value="TAURINE-BINDING PERIPLASMIC PROTEIN"/>
    <property type="match status" value="1"/>
</dbReference>
<protein>
    <submittedName>
        <fullName evidence="6">ABC-type nitrate/sulfonate/bicarbonate transport system, substrate-binding protein</fullName>
    </submittedName>
</protein>
<dbReference type="GO" id="GO:0042597">
    <property type="term" value="C:periplasmic space"/>
    <property type="evidence" value="ECO:0007669"/>
    <property type="project" value="UniProtKB-SubCell"/>
</dbReference>
<sequence length="331" mass="34252">MIRSRLAFGALVTAAALAATACGSSQPDDPSVNRVSIAGSDYVGAAQLFVADHDDLWASESLDVDLQVYQTGRDALNAVLGGQADLATVGDLPTVTGILAGEDIRVVGSLSRGSGWRVLTTRDSGIDEPADLRGQRIGLAQGTNLQYLVSAVLESAGLAESDVELVNLAPNQVPQSLAAGDIDAGVTFPSFYGTTESLLGGQYADFVFDGYRNATILVAGPDVDDTVIESVLRALLAAQQRVESDEAAARASVVAGSNGSISADAAADLWPLYRMEIGLDRELVDSLDDEASWAVDSLGIRSATGPDAVRAAIHPSPLQNVDAGAVTLDRP</sequence>
<evidence type="ECO:0000256" key="4">
    <source>
        <dbReference type="SAM" id="SignalP"/>
    </source>
</evidence>
<evidence type="ECO:0000313" key="7">
    <source>
        <dbReference type="Proteomes" id="UP000183263"/>
    </source>
</evidence>
<evidence type="ECO:0000259" key="5">
    <source>
        <dbReference type="Pfam" id="PF09084"/>
    </source>
</evidence>
<dbReference type="Pfam" id="PF09084">
    <property type="entry name" value="NMT1"/>
    <property type="match status" value="1"/>
</dbReference>
<dbReference type="InterPro" id="IPR015168">
    <property type="entry name" value="SsuA/THI5"/>
</dbReference>
<dbReference type="OrthoDB" id="506623at2"/>
<dbReference type="PANTHER" id="PTHR30024">
    <property type="entry name" value="ALIPHATIC SULFONATES-BINDING PROTEIN-RELATED"/>
    <property type="match status" value="1"/>
</dbReference>
<comment type="subcellular location">
    <subcellularLocation>
        <location evidence="1">Periplasm</location>
    </subcellularLocation>
</comment>
<keyword evidence="7" id="KW-1185">Reference proteome</keyword>
<dbReference type="PROSITE" id="PS51257">
    <property type="entry name" value="PROKAR_LIPOPROTEIN"/>
    <property type="match status" value="1"/>
</dbReference>
<gene>
    <name evidence="6" type="ORF">SAMN05444695_104123</name>
</gene>
<accession>A0A1G8GJP2</accession>
<name>A0A1G8GJP2_9NOCA</name>
<evidence type="ECO:0000256" key="3">
    <source>
        <dbReference type="ARBA" id="ARBA00022729"/>
    </source>
</evidence>
<proteinExistence type="inferred from homology"/>